<comment type="subcellular location">
    <subcellularLocation>
        <location evidence="1">Cell membrane</location>
        <topology evidence="1">Multi-pass membrane protein</topology>
    </subcellularLocation>
</comment>
<evidence type="ECO:0000256" key="4">
    <source>
        <dbReference type="ARBA" id="ARBA00022989"/>
    </source>
</evidence>
<dbReference type="InterPro" id="IPR017039">
    <property type="entry name" value="Virul_fac_BrkB"/>
</dbReference>
<dbReference type="RefSeq" id="WP_187080275.1">
    <property type="nucleotide sequence ID" value="NZ_JACORU010000001.1"/>
</dbReference>
<feature type="transmembrane region" description="Helical" evidence="7">
    <location>
        <begin position="244"/>
        <end position="269"/>
    </location>
</feature>
<keyword evidence="2" id="KW-1003">Cell membrane</keyword>
<dbReference type="GO" id="GO:0005886">
    <property type="term" value="C:plasma membrane"/>
    <property type="evidence" value="ECO:0007669"/>
    <property type="project" value="UniProtKB-SubCell"/>
</dbReference>
<keyword evidence="3 7" id="KW-0812">Transmembrane</keyword>
<keyword evidence="9" id="KW-1185">Reference proteome</keyword>
<dbReference type="PANTHER" id="PTHR30213">
    <property type="entry name" value="INNER MEMBRANE PROTEIN YHJD"/>
    <property type="match status" value="1"/>
</dbReference>
<feature type="compositionally biased region" description="Basic residues" evidence="6">
    <location>
        <begin position="295"/>
        <end position="304"/>
    </location>
</feature>
<reference evidence="8" key="1">
    <citation type="submission" date="2020-08" db="EMBL/GenBank/DDBJ databases">
        <title>Ramlibacter sp. GTP1 16S ribosomal RNA gene genome sequencing and assembly.</title>
        <authorList>
            <person name="Kang M."/>
        </authorList>
    </citation>
    <scope>NUCLEOTIDE SEQUENCE</scope>
    <source>
        <strain evidence="8">GTP1</strain>
    </source>
</reference>
<feature type="region of interest" description="Disordered" evidence="6">
    <location>
        <begin position="285"/>
        <end position="304"/>
    </location>
</feature>
<dbReference type="Pfam" id="PF03631">
    <property type="entry name" value="Virul_fac_BrkB"/>
    <property type="match status" value="1"/>
</dbReference>
<keyword evidence="4 7" id="KW-1133">Transmembrane helix</keyword>
<dbReference type="NCBIfam" id="TIGR00765">
    <property type="entry name" value="yihY_not_rbn"/>
    <property type="match status" value="1"/>
</dbReference>
<proteinExistence type="predicted"/>
<organism evidence="8 9">
    <name type="scientific">Ramlibacter albus</name>
    <dbReference type="NCBI Taxonomy" id="2079448"/>
    <lineage>
        <taxon>Bacteria</taxon>
        <taxon>Pseudomonadati</taxon>
        <taxon>Pseudomonadota</taxon>
        <taxon>Betaproteobacteria</taxon>
        <taxon>Burkholderiales</taxon>
        <taxon>Comamonadaceae</taxon>
        <taxon>Ramlibacter</taxon>
    </lineage>
</organism>
<sequence length="304" mass="32617">MRGLLRPLQPILRAVRLWSDAGGLSMSAAVSFYGILSLTPLLLLLVALLGWWVDKEMLQHSLVTQIQAVVGERGAELIQQALASSQKTGQGIWATVLGFIVLVSGATGVFGELQDAFERVWSHGREPAGKKSWRSTATMKLRGIAYILAFGFLLLVSLAISAMLGLVTNKVGGGILLETALRAVNETVGFLFCTALFYGLMRLSGGARPRGRYLWLGAFVGAILFTIGRQVLTIYLSTAAVVSAYGAAGSLIVLLMWMYFSSGVLLFGAGCARAAEELRAEREASGERAPLGLPQRHRGKHSHA</sequence>
<evidence type="ECO:0000313" key="9">
    <source>
        <dbReference type="Proteomes" id="UP000596827"/>
    </source>
</evidence>
<dbReference type="AlphaFoldDB" id="A0A923M457"/>
<dbReference type="PIRSF" id="PIRSF035875">
    <property type="entry name" value="RNase_BN"/>
    <property type="match status" value="1"/>
</dbReference>
<evidence type="ECO:0000256" key="1">
    <source>
        <dbReference type="ARBA" id="ARBA00004651"/>
    </source>
</evidence>
<evidence type="ECO:0000256" key="3">
    <source>
        <dbReference type="ARBA" id="ARBA00022692"/>
    </source>
</evidence>
<evidence type="ECO:0000256" key="6">
    <source>
        <dbReference type="SAM" id="MobiDB-lite"/>
    </source>
</evidence>
<dbReference type="PANTHER" id="PTHR30213:SF1">
    <property type="entry name" value="INNER MEMBRANE PROTEIN YHJD"/>
    <property type="match status" value="1"/>
</dbReference>
<evidence type="ECO:0000313" key="8">
    <source>
        <dbReference type="EMBL" id="MBC5763857.1"/>
    </source>
</evidence>
<accession>A0A923M457</accession>
<protein>
    <submittedName>
        <fullName evidence="8">YihY/virulence factor BrkB family protein</fullName>
    </submittedName>
</protein>
<evidence type="ECO:0000256" key="7">
    <source>
        <dbReference type="SAM" id="Phobius"/>
    </source>
</evidence>
<feature type="transmembrane region" description="Helical" evidence="7">
    <location>
        <begin position="92"/>
        <end position="111"/>
    </location>
</feature>
<dbReference type="EMBL" id="JACORU010000001">
    <property type="protein sequence ID" value="MBC5763857.1"/>
    <property type="molecule type" value="Genomic_DNA"/>
</dbReference>
<dbReference type="Proteomes" id="UP000596827">
    <property type="component" value="Unassembled WGS sequence"/>
</dbReference>
<evidence type="ECO:0000256" key="2">
    <source>
        <dbReference type="ARBA" id="ARBA00022475"/>
    </source>
</evidence>
<evidence type="ECO:0000256" key="5">
    <source>
        <dbReference type="ARBA" id="ARBA00023136"/>
    </source>
</evidence>
<name>A0A923M457_9BURK</name>
<feature type="transmembrane region" description="Helical" evidence="7">
    <location>
        <begin position="21"/>
        <end position="53"/>
    </location>
</feature>
<feature type="transmembrane region" description="Helical" evidence="7">
    <location>
        <begin position="179"/>
        <end position="201"/>
    </location>
</feature>
<comment type="caution">
    <text evidence="8">The sequence shown here is derived from an EMBL/GenBank/DDBJ whole genome shotgun (WGS) entry which is preliminary data.</text>
</comment>
<keyword evidence="5 7" id="KW-0472">Membrane</keyword>
<feature type="transmembrane region" description="Helical" evidence="7">
    <location>
        <begin position="144"/>
        <end position="167"/>
    </location>
</feature>
<gene>
    <name evidence="8" type="ORF">H8R02_05310</name>
</gene>
<feature type="transmembrane region" description="Helical" evidence="7">
    <location>
        <begin position="213"/>
        <end position="232"/>
    </location>
</feature>